<name>A0ABD3KCA9_EUCGL</name>
<sequence>MSQKVQRVKAMSEKGVIVYADPADTVSTITPIIIDLEEESSDFEDEFAGLNIGANDPLAFDMPPLEDASDEDGLIINDMPPS</sequence>
<reference evidence="2 3" key="1">
    <citation type="submission" date="2024-11" db="EMBL/GenBank/DDBJ databases">
        <title>Chromosome-level genome assembly of Eucalyptus globulus Labill. provides insights into its genome evolution.</title>
        <authorList>
            <person name="Li X."/>
        </authorList>
    </citation>
    <scope>NUCLEOTIDE SEQUENCE [LARGE SCALE GENOMIC DNA]</scope>
    <source>
        <strain evidence="2">CL2024</strain>
        <tissue evidence="2">Fresh tender leaves</tissue>
    </source>
</reference>
<feature type="region of interest" description="Disordered" evidence="1">
    <location>
        <begin position="61"/>
        <end position="82"/>
    </location>
</feature>
<protein>
    <submittedName>
        <fullName evidence="2">Uncharacterized protein</fullName>
    </submittedName>
</protein>
<evidence type="ECO:0000313" key="3">
    <source>
        <dbReference type="Proteomes" id="UP001634007"/>
    </source>
</evidence>
<accession>A0ABD3KCA9</accession>
<dbReference type="AlphaFoldDB" id="A0ABD3KCA9"/>
<dbReference type="EMBL" id="JBJKBG010000005">
    <property type="protein sequence ID" value="KAL3737641.1"/>
    <property type="molecule type" value="Genomic_DNA"/>
</dbReference>
<keyword evidence="3" id="KW-1185">Reference proteome</keyword>
<gene>
    <name evidence="2" type="ORF">ACJRO7_019214</name>
</gene>
<evidence type="ECO:0000256" key="1">
    <source>
        <dbReference type="SAM" id="MobiDB-lite"/>
    </source>
</evidence>
<proteinExistence type="predicted"/>
<feature type="non-terminal residue" evidence="2">
    <location>
        <position position="82"/>
    </location>
</feature>
<dbReference type="Proteomes" id="UP001634007">
    <property type="component" value="Unassembled WGS sequence"/>
</dbReference>
<evidence type="ECO:0000313" key="2">
    <source>
        <dbReference type="EMBL" id="KAL3737641.1"/>
    </source>
</evidence>
<organism evidence="2 3">
    <name type="scientific">Eucalyptus globulus</name>
    <name type="common">Tasmanian blue gum</name>
    <dbReference type="NCBI Taxonomy" id="34317"/>
    <lineage>
        <taxon>Eukaryota</taxon>
        <taxon>Viridiplantae</taxon>
        <taxon>Streptophyta</taxon>
        <taxon>Embryophyta</taxon>
        <taxon>Tracheophyta</taxon>
        <taxon>Spermatophyta</taxon>
        <taxon>Magnoliopsida</taxon>
        <taxon>eudicotyledons</taxon>
        <taxon>Gunneridae</taxon>
        <taxon>Pentapetalae</taxon>
        <taxon>rosids</taxon>
        <taxon>malvids</taxon>
        <taxon>Myrtales</taxon>
        <taxon>Myrtaceae</taxon>
        <taxon>Myrtoideae</taxon>
        <taxon>Eucalypteae</taxon>
        <taxon>Eucalyptus</taxon>
    </lineage>
</organism>
<comment type="caution">
    <text evidence="2">The sequence shown here is derived from an EMBL/GenBank/DDBJ whole genome shotgun (WGS) entry which is preliminary data.</text>
</comment>